<keyword evidence="2" id="KW-1185">Reference proteome</keyword>
<sequence length="209" mass="23138">MNWKRYEVGVDDGYFLLETRGDADGDPMAIATPTTVLAYGAQHETKADNKAVKYPSSYIPTLDMERTREADVLSIIAPTDVAPDGFFHVKIRFAPNYATGENFENEHDLLFINADNRIFFRFSDNKIVFKIEKDDLVSASLTWIREQPIDVEAIHAPSGRKLIVSGGGGSFSGPALAPVPTNNPFYLLGRSAGAQECADLRAIMFYQPN</sequence>
<evidence type="ECO:0000313" key="2">
    <source>
        <dbReference type="Proteomes" id="UP000440224"/>
    </source>
</evidence>
<organism evidence="1 2">
    <name type="scientific">Polyangium spumosum</name>
    <dbReference type="NCBI Taxonomy" id="889282"/>
    <lineage>
        <taxon>Bacteria</taxon>
        <taxon>Pseudomonadati</taxon>
        <taxon>Myxococcota</taxon>
        <taxon>Polyangia</taxon>
        <taxon>Polyangiales</taxon>
        <taxon>Polyangiaceae</taxon>
        <taxon>Polyangium</taxon>
    </lineage>
</organism>
<dbReference type="AlphaFoldDB" id="A0A6N7PQP4"/>
<proteinExistence type="predicted"/>
<protein>
    <submittedName>
        <fullName evidence="1">Uncharacterized protein</fullName>
    </submittedName>
</protein>
<comment type="caution">
    <text evidence="1">The sequence shown here is derived from an EMBL/GenBank/DDBJ whole genome shotgun (WGS) entry which is preliminary data.</text>
</comment>
<dbReference type="OrthoDB" id="5498566at2"/>
<dbReference type="EMBL" id="WJIE01000003">
    <property type="protein sequence ID" value="MRG92535.1"/>
    <property type="molecule type" value="Genomic_DNA"/>
</dbReference>
<dbReference type="Proteomes" id="UP000440224">
    <property type="component" value="Unassembled WGS sequence"/>
</dbReference>
<name>A0A6N7PQP4_9BACT</name>
<gene>
    <name evidence="1" type="ORF">GF068_11430</name>
</gene>
<evidence type="ECO:0000313" key="1">
    <source>
        <dbReference type="EMBL" id="MRG92535.1"/>
    </source>
</evidence>
<accession>A0A6N7PQP4</accession>
<reference evidence="1 2" key="1">
    <citation type="submission" date="2019-10" db="EMBL/GenBank/DDBJ databases">
        <title>A soil myxobacterium in the family Polyangiaceae.</title>
        <authorList>
            <person name="Li Y."/>
            <person name="Wang J."/>
        </authorList>
    </citation>
    <scope>NUCLEOTIDE SEQUENCE [LARGE SCALE GENOMIC DNA]</scope>
    <source>
        <strain evidence="1 2">DSM 14734</strain>
    </source>
</reference>